<name>A0ACC0WB65_9STRA</name>
<gene>
    <name evidence="1" type="ORF">PsorP6_008142</name>
</gene>
<keyword evidence="2" id="KW-1185">Reference proteome</keyword>
<sequence length="126" mass="14330">MRNINTTMCHAPSIMGCEGSRSRMFPCKEESVQRLPVYCFQRFWSPKQCKRNKGRIVLGREAKDGRHGPQSRQDGVIIIERFAHAHEHDVANAREARGVYHLLKISPLAMLALMPSVPVAQNEYAI</sequence>
<evidence type="ECO:0000313" key="2">
    <source>
        <dbReference type="Proteomes" id="UP001163321"/>
    </source>
</evidence>
<comment type="caution">
    <text evidence="1">The sequence shown here is derived from an EMBL/GenBank/DDBJ whole genome shotgun (WGS) entry which is preliminary data.</text>
</comment>
<evidence type="ECO:0000313" key="1">
    <source>
        <dbReference type="EMBL" id="KAI9915271.1"/>
    </source>
</evidence>
<dbReference type="EMBL" id="CM047582">
    <property type="protein sequence ID" value="KAI9915271.1"/>
    <property type="molecule type" value="Genomic_DNA"/>
</dbReference>
<accession>A0ACC0WB65</accession>
<dbReference type="Proteomes" id="UP001163321">
    <property type="component" value="Chromosome 3"/>
</dbReference>
<protein>
    <submittedName>
        <fullName evidence="1">Uncharacterized protein</fullName>
    </submittedName>
</protein>
<proteinExistence type="predicted"/>
<reference evidence="1 2" key="1">
    <citation type="journal article" date="2022" name="bioRxiv">
        <title>The genome of the oomycete Peronosclerospora sorghi, a cosmopolitan pathogen of maize and sorghum, is inflated with dispersed pseudogenes.</title>
        <authorList>
            <person name="Fletcher K."/>
            <person name="Martin F."/>
            <person name="Isakeit T."/>
            <person name="Cavanaugh K."/>
            <person name="Magill C."/>
            <person name="Michelmore R."/>
        </authorList>
    </citation>
    <scope>NUCLEOTIDE SEQUENCE [LARGE SCALE GENOMIC DNA]</scope>
    <source>
        <strain evidence="1">P6</strain>
    </source>
</reference>
<organism evidence="1 2">
    <name type="scientific">Peronosclerospora sorghi</name>
    <dbReference type="NCBI Taxonomy" id="230839"/>
    <lineage>
        <taxon>Eukaryota</taxon>
        <taxon>Sar</taxon>
        <taxon>Stramenopiles</taxon>
        <taxon>Oomycota</taxon>
        <taxon>Peronosporomycetes</taxon>
        <taxon>Peronosporales</taxon>
        <taxon>Peronosporaceae</taxon>
        <taxon>Peronosclerospora</taxon>
    </lineage>
</organism>